<dbReference type="SUPFAM" id="SSF81340">
    <property type="entry name" value="Clc chloride channel"/>
    <property type="match status" value="1"/>
</dbReference>
<evidence type="ECO:0000313" key="11">
    <source>
        <dbReference type="EMBL" id="CAB4364578.1"/>
    </source>
</evidence>
<feature type="transmembrane region" description="Helical" evidence="10">
    <location>
        <begin position="60"/>
        <end position="77"/>
    </location>
</feature>
<evidence type="ECO:0000256" key="6">
    <source>
        <dbReference type="ARBA" id="ARBA00023136"/>
    </source>
</evidence>
<dbReference type="EMBL" id="CAFBIY010000062">
    <property type="protein sequence ID" value="CAB4850714.1"/>
    <property type="molecule type" value="Genomic_DNA"/>
</dbReference>
<proteinExistence type="predicted"/>
<dbReference type="GO" id="GO:0034707">
    <property type="term" value="C:chloride channel complex"/>
    <property type="evidence" value="ECO:0007669"/>
    <property type="project" value="UniProtKB-KW"/>
</dbReference>
<accession>A0A6J6AAS2</accession>
<keyword evidence="7" id="KW-0869">Chloride channel</keyword>
<feature type="transmembrane region" description="Helical" evidence="10">
    <location>
        <begin position="300"/>
        <end position="320"/>
    </location>
</feature>
<sequence>MRTVSAALSARRNELKAMATRSHQVVTLAACTGAATGLFVAGMEWLLVDGMIDHVLRLRPWLIAILPGIGLFVALLLRRSIDPQATSATADEYLHAFHDAHHELRWRPFVARTLATVATIGSGAPMGLEGPSLYSGATFGDRLQRQFPKTFQGSDRRVLMVSGAAAAVAAIFKAPATGAVFALEVPYHDDLARRMLLPALVAAGTGYLAFVAVNGTEALFPITGSVDFTIRDVLGAAGIGVVAGLGARAFAKLLRIAKHIATFRQPILIVAAAGSTIAGTYALGRLLTGESLMVTSGFNVVVWAAAPGHSVPLLLAILVLRSLATSAAVAGGGVGGVFIPLVVGGALTGAIIGNAVQRADITMFIVVGVAAFLGAGYRVPLAAVMFVAETTGRPSFIVPGLFAAVAAELMMGTSSVTKYQQPANTPIEYRSAQL</sequence>
<keyword evidence="9" id="KW-0407">Ion channel</keyword>
<dbReference type="EMBL" id="CAFBMT010000024">
    <property type="protein sequence ID" value="CAB4951625.1"/>
    <property type="molecule type" value="Genomic_DNA"/>
</dbReference>
<keyword evidence="8" id="KW-0868">Chloride</keyword>
<feature type="transmembrane region" description="Helical" evidence="10">
    <location>
        <begin position="25"/>
        <end position="48"/>
    </location>
</feature>
<organism evidence="11">
    <name type="scientific">freshwater metagenome</name>
    <dbReference type="NCBI Taxonomy" id="449393"/>
    <lineage>
        <taxon>unclassified sequences</taxon>
        <taxon>metagenomes</taxon>
        <taxon>ecological metagenomes</taxon>
    </lineage>
</organism>
<evidence type="ECO:0000313" key="13">
    <source>
        <dbReference type="EMBL" id="CAB4850714.1"/>
    </source>
</evidence>
<evidence type="ECO:0000256" key="1">
    <source>
        <dbReference type="ARBA" id="ARBA00004141"/>
    </source>
</evidence>
<evidence type="ECO:0000256" key="8">
    <source>
        <dbReference type="ARBA" id="ARBA00023214"/>
    </source>
</evidence>
<evidence type="ECO:0000256" key="5">
    <source>
        <dbReference type="ARBA" id="ARBA00023065"/>
    </source>
</evidence>
<evidence type="ECO:0000313" key="12">
    <source>
        <dbReference type="EMBL" id="CAB4734162.1"/>
    </source>
</evidence>
<dbReference type="AlphaFoldDB" id="A0A6J6AAS2"/>
<evidence type="ECO:0000256" key="7">
    <source>
        <dbReference type="ARBA" id="ARBA00023173"/>
    </source>
</evidence>
<feature type="transmembrane region" description="Helical" evidence="10">
    <location>
        <begin position="266"/>
        <end position="288"/>
    </location>
</feature>
<evidence type="ECO:0000313" key="15">
    <source>
        <dbReference type="EMBL" id="CAB5010429.1"/>
    </source>
</evidence>
<dbReference type="EMBL" id="CAEZYF010000016">
    <property type="protein sequence ID" value="CAB4734162.1"/>
    <property type="molecule type" value="Genomic_DNA"/>
</dbReference>
<evidence type="ECO:0000313" key="14">
    <source>
        <dbReference type="EMBL" id="CAB4951625.1"/>
    </source>
</evidence>
<dbReference type="PRINTS" id="PR00762">
    <property type="entry name" value="CLCHANNEL"/>
</dbReference>
<evidence type="ECO:0000256" key="9">
    <source>
        <dbReference type="ARBA" id="ARBA00023303"/>
    </source>
</evidence>
<dbReference type="PANTHER" id="PTHR43427">
    <property type="entry name" value="CHLORIDE CHANNEL PROTEIN CLC-E"/>
    <property type="match status" value="1"/>
</dbReference>
<dbReference type="Pfam" id="PF00654">
    <property type="entry name" value="Voltage_CLC"/>
    <property type="match status" value="1"/>
</dbReference>
<dbReference type="InterPro" id="IPR001807">
    <property type="entry name" value="ClC"/>
</dbReference>
<name>A0A6J6AAS2_9ZZZZ</name>
<dbReference type="EMBL" id="CAESGF010000015">
    <property type="protein sequence ID" value="CAB4364578.1"/>
    <property type="molecule type" value="Genomic_DNA"/>
</dbReference>
<feature type="transmembrane region" description="Helical" evidence="10">
    <location>
        <begin position="195"/>
        <end position="213"/>
    </location>
</feature>
<feature type="transmembrane region" description="Helical" evidence="10">
    <location>
        <begin position="364"/>
        <end position="388"/>
    </location>
</feature>
<dbReference type="GO" id="GO:0005254">
    <property type="term" value="F:chloride channel activity"/>
    <property type="evidence" value="ECO:0007669"/>
    <property type="project" value="UniProtKB-KW"/>
</dbReference>
<evidence type="ECO:0000256" key="4">
    <source>
        <dbReference type="ARBA" id="ARBA00022989"/>
    </source>
</evidence>
<dbReference type="CDD" id="cd00400">
    <property type="entry name" value="Voltage_gated_ClC"/>
    <property type="match status" value="1"/>
</dbReference>
<dbReference type="InterPro" id="IPR050368">
    <property type="entry name" value="ClC-type_chloride_channel"/>
</dbReference>
<feature type="transmembrane region" description="Helical" evidence="10">
    <location>
        <begin position="327"/>
        <end position="352"/>
    </location>
</feature>
<reference evidence="11" key="1">
    <citation type="submission" date="2020-05" db="EMBL/GenBank/DDBJ databases">
        <authorList>
            <person name="Chiriac C."/>
            <person name="Salcher M."/>
            <person name="Ghai R."/>
            <person name="Kavagutti S V."/>
        </authorList>
    </citation>
    <scope>NUCLEOTIDE SEQUENCE</scope>
</reference>
<dbReference type="InterPro" id="IPR014743">
    <property type="entry name" value="Cl-channel_core"/>
</dbReference>
<comment type="subcellular location">
    <subcellularLocation>
        <location evidence="1">Membrane</location>
        <topology evidence="1">Multi-pass membrane protein</topology>
    </subcellularLocation>
</comment>
<keyword evidence="4 10" id="KW-1133">Transmembrane helix</keyword>
<dbReference type="EMBL" id="CAFBOL010000107">
    <property type="protein sequence ID" value="CAB5010429.1"/>
    <property type="molecule type" value="Genomic_DNA"/>
</dbReference>
<dbReference type="Gene3D" id="1.10.3080.10">
    <property type="entry name" value="Clc chloride channel"/>
    <property type="match status" value="1"/>
</dbReference>
<gene>
    <name evidence="12" type="ORF">UFOPK2656_02348</name>
    <name evidence="13" type="ORF">UFOPK3267_01281</name>
    <name evidence="14" type="ORF">UFOPK3651_02893</name>
    <name evidence="15" type="ORF">UFOPK3931_02780</name>
    <name evidence="11" type="ORF">UFOPK4189_02337</name>
</gene>
<evidence type="ECO:0000256" key="10">
    <source>
        <dbReference type="SAM" id="Phobius"/>
    </source>
</evidence>
<evidence type="ECO:0000256" key="3">
    <source>
        <dbReference type="ARBA" id="ARBA00022692"/>
    </source>
</evidence>
<feature type="transmembrane region" description="Helical" evidence="10">
    <location>
        <begin position="233"/>
        <end position="254"/>
    </location>
</feature>
<dbReference type="PANTHER" id="PTHR43427:SF6">
    <property type="entry name" value="CHLORIDE CHANNEL PROTEIN CLC-E"/>
    <property type="match status" value="1"/>
</dbReference>
<keyword evidence="6 10" id="KW-0472">Membrane</keyword>
<keyword evidence="3 10" id="KW-0812">Transmembrane</keyword>
<keyword evidence="5" id="KW-0406">Ion transport</keyword>
<evidence type="ECO:0000256" key="2">
    <source>
        <dbReference type="ARBA" id="ARBA00022448"/>
    </source>
</evidence>
<feature type="transmembrane region" description="Helical" evidence="10">
    <location>
        <begin position="158"/>
        <end position="183"/>
    </location>
</feature>
<keyword evidence="2" id="KW-0813">Transport</keyword>
<protein>
    <submittedName>
        <fullName evidence="11">Unannotated protein</fullName>
    </submittedName>
</protein>